<sequence>MSARTIRIGRANVGLIGLERAMAEVAAEAGPGGLPPREAARRLLDRLTARNYVPDTAREEYLAALADLWRREHGEPAPEPASALTIRILGKDCVSCNRLEEMVRLVLDRWGVAADLDHVRDLDEIWRYGVFKTPALVVDGKVVCAGRLPPQAEVEGWLREAVAAARGGPAST</sequence>
<dbReference type="InterPro" id="IPR005243">
    <property type="entry name" value="THIRX-like_proc"/>
</dbReference>
<dbReference type="InterPro" id="IPR036249">
    <property type="entry name" value="Thioredoxin-like_sf"/>
</dbReference>
<dbReference type="NCBIfam" id="TIGR00412">
    <property type="entry name" value="redox_disulf_2"/>
    <property type="match status" value="1"/>
</dbReference>
<dbReference type="PANTHER" id="PTHR36450">
    <property type="entry name" value="THIOREDOXIN"/>
    <property type="match status" value="1"/>
</dbReference>
<dbReference type="InterPro" id="IPR012336">
    <property type="entry name" value="Thioredoxin-like_fold"/>
</dbReference>
<reference evidence="2 3" key="1">
    <citation type="submission" date="2020-02" db="EMBL/GenBank/DDBJ databases">
        <title>Comparative genomics of sulfur disproportionating microorganisms.</title>
        <authorList>
            <person name="Ward L.M."/>
            <person name="Bertran E."/>
            <person name="Johnston D.T."/>
        </authorList>
    </citation>
    <scope>NUCLEOTIDE SEQUENCE [LARGE SCALE GENOMIC DNA]</scope>
    <source>
        <strain evidence="2 3">DSM 100025</strain>
    </source>
</reference>
<proteinExistence type="predicted"/>
<name>A0A6N9TTG9_DISTH</name>
<dbReference type="SUPFAM" id="SSF52833">
    <property type="entry name" value="Thioredoxin-like"/>
    <property type="match status" value="1"/>
</dbReference>
<dbReference type="PANTHER" id="PTHR36450:SF1">
    <property type="entry name" value="THIOREDOXIN"/>
    <property type="match status" value="1"/>
</dbReference>
<gene>
    <name evidence="2" type="ORF">G3N55_11140</name>
</gene>
<feature type="domain" description="Thioredoxin-like fold" evidence="1">
    <location>
        <begin position="85"/>
        <end position="158"/>
    </location>
</feature>
<organism evidence="2 3">
    <name type="scientific">Dissulfurirhabdus thermomarina</name>
    <dbReference type="NCBI Taxonomy" id="1765737"/>
    <lineage>
        <taxon>Bacteria</taxon>
        <taxon>Deltaproteobacteria</taxon>
        <taxon>Dissulfurirhabdaceae</taxon>
        <taxon>Dissulfurirhabdus</taxon>
    </lineage>
</organism>
<dbReference type="Proteomes" id="UP000469346">
    <property type="component" value="Unassembled WGS sequence"/>
</dbReference>
<keyword evidence="3" id="KW-1185">Reference proteome</keyword>
<evidence type="ECO:0000259" key="1">
    <source>
        <dbReference type="Pfam" id="PF13192"/>
    </source>
</evidence>
<dbReference type="EMBL" id="JAAGRR010000162">
    <property type="protein sequence ID" value="NDY43393.1"/>
    <property type="molecule type" value="Genomic_DNA"/>
</dbReference>
<comment type="caution">
    <text evidence="2">The sequence shown here is derived from an EMBL/GenBank/DDBJ whole genome shotgun (WGS) entry which is preliminary data.</text>
</comment>
<dbReference type="RefSeq" id="WP_163299552.1">
    <property type="nucleotide sequence ID" value="NZ_JAAGRR010000162.1"/>
</dbReference>
<evidence type="ECO:0000313" key="2">
    <source>
        <dbReference type="EMBL" id="NDY43393.1"/>
    </source>
</evidence>
<protein>
    <submittedName>
        <fullName evidence="2">Thioredoxin family protein</fullName>
    </submittedName>
</protein>
<dbReference type="Pfam" id="PF13192">
    <property type="entry name" value="Thioredoxin_3"/>
    <property type="match status" value="1"/>
</dbReference>
<dbReference type="AlphaFoldDB" id="A0A6N9TTG9"/>
<dbReference type="Gene3D" id="3.40.30.10">
    <property type="entry name" value="Glutaredoxin"/>
    <property type="match status" value="1"/>
</dbReference>
<accession>A0A6N9TTG9</accession>
<evidence type="ECO:0000313" key="3">
    <source>
        <dbReference type="Proteomes" id="UP000469346"/>
    </source>
</evidence>